<dbReference type="GeneTree" id="ENSGT00940000158431"/>
<dbReference type="InterPro" id="IPR036236">
    <property type="entry name" value="Znf_C2H2_sf"/>
</dbReference>
<dbReference type="Gene3D" id="1.10.10.1070">
    <property type="entry name" value="Zinc finger, BED domain-containing"/>
    <property type="match status" value="1"/>
</dbReference>
<proteinExistence type="predicted"/>
<dbReference type="Pfam" id="PF05699">
    <property type="entry name" value="Dimer_Tnp_hAT"/>
    <property type="match status" value="1"/>
</dbReference>
<evidence type="ECO:0000256" key="8">
    <source>
        <dbReference type="ARBA" id="ARBA00023242"/>
    </source>
</evidence>
<sequence length="677" mass="75366">MESGEVKNSTTDKVIVKPDNLRSTVWRFFGFWSVGGKVVDKSKAVCKLCDAELAYHSTTTNLRMHLIVVHPTEWNKVGEDEADGPLPKQPKLTVFYSPTTSLPAAKQEAITKKLTEFICKDMRPISIVDGVGFQKFIHEINPRYQVTSRGTVNNRIVKLYDATASTVKITIKDKAVALTTDGWTSLANDAFVTVTAHVITENWEMKDYVLKTGELRESHTAENVSKSIMDGLQEFGVQLESVVAVTTDNAANYVNAVERHMKTMNVPCFAHTINLAVRKGLGVRSIENSVARLKRTAAYFNHSTTASYLLEEKQKQLQMLKRDKLINDCATRWNSTYDMICRALEQQAPVAAVIFDKKLSNLELSTSEWIQLEKVKDILRPFKASTVALSTDKYPTASAVLPMKHVLLSHLRQETDGDTAALKEMKAKITADLNKRYPEDGDVFMFLNTASYLDPRFHCLGHLDHGRQHEVHAKVLAEITAIAAAEKSGEGSELPAPPESPCKSSLSAMGDLFSQVYPQQTRAAEYDLHGELVIYEREPQLPPDADPLLWWKTTGSARYPHIAQVAKKYLTVPGTSVRSERVFSSAGNIVNKKRSALAAEQVDQPPLQPNDIRVFGERPAAFRTKPTPLIFIAPPPRPPSGRKCATESVDFSLASRRAVSQSTGPGLDRRQIKHKRL</sequence>
<feature type="region of interest" description="Disordered" evidence="10">
    <location>
        <begin position="656"/>
        <end position="677"/>
    </location>
</feature>
<evidence type="ECO:0000256" key="10">
    <source>
        <dbReference type="SAM" id="MobiDB-lite"/>
    </source>
</evidence>
<dbReference type="PROSITE" id="PS50808">
    <property type="entry name" value="ZF_BED"/>
    <property type="match status" value="1"/>
</dbReference>
<dbReference type="AlphaFoldDB" id="A0A8C5AAD5"/>
<dbReference type="GO" id="GO:0003677">
    <property type="term" value="F:DNA binding"/>
    <property type="evidence" value="ECO:0007669"/>
    <property type="project" value="UniProtKB-KW"/>
</dbReference>
<dbReference type="SUPFAM" id="SSF53098">
    <property type="entry name" value="Ribonuclease H-like"/>
    <property type="match status" value="1"/>
</dbReference>
<dbReference type="Ensembl" id="ENSGMOT00000047203.1">
    <property type="protein sequence ID" value="ENSGMOP00000026987.1"/>
    <property type="gene ID" value="ENSGMOG00000026536.1"/>
</dbReference>
<keyword evidence="6" id="KW-0238">DNA-binding</keyword>
<evidence type="ECO:0000313" key="12">
    <source>
        <dbReference type="Ensembl" id="ENSGMOP00000026987.1"/>
    </source>
</evidence>
<dbReference type="InterPro" id="IPR008906">
    <property type="entry name" value="HATC_C_dom"/>
</dbReference>
<keyword evidence="2" id="KW-0479">Metal-binding</keyword>
<keyword evidence="13" id="KW-1185">Reference proteome</keyword>
<evidence type="ECO:0000256" key="5">
    <source>
        <dbReference type="ARBA" id="ARBA00023015"/>
    </source>
</evidence>
<feature type="domain" description="BED-type" evidence="11">
    <location>
        <begin position="20"/>
        <end position="77"/>
    </location>
</feature>
<dbReference type="GO" id="GO:0046983">
    <property type="term" value="F:protein dimerization activity"/>
    <property type="evidence" value="ECO:0007669"/>
    <property type="project" value="InterPro"/>
</dbReference>
<dbReference type="PANTHER" id="PTHR46481:SF9">
    <property type="entry name" value="ZINC FINGER BED DOMAIN-CONTAINING PROTEIN 1-LIKE"/>
    <property type="match status" value="1"/>
</dbReference>
<dbReference type="InterPro" id="IPR052035">
    <property type="entry name" value="ZnF_BED_domain_contain"/>
</dbReference>
<dbReference type="Proteomes" id="UP000694546">
    <property type="component" value="Chromosome 19"/>
</dbReference>
<dbReference type="SMART" id="SM00614">
    <property type="entry name" value="ZnF_BED"/>
    <property type="match status" value="1"/>
</dbReference>
<name>A0A8C5AAD5_GADMO</name>
<organism evidence="12 13">
    <name type="scientific">Gadus morhua</name>
    <name type="common">Atlantic cod</name>
    <dbReference type="NCBI Taxonomy" id="8049"/>
    <lineage>
        <taxon>Eukaryota</taxon>
        <taxon>Metazoa</taxon>
        <taxon>Chordata</taxon>
        <taxon>Craniata</taxon>
        <taxon>Vertebrata</taxon>
        <taxon>Euteleostomi</taxon>
        <taxon>Actinopterygii</taxon>
        <taxon>Neopterygii</taxon>
        <taxon>Teleostei</taxon>
        <taxon>Neoteleostei</taxon>
        <taxon>Acanthomorphata</taxon>
        <taxon>Zeiogadaria</taxon>
        <taxon>Gadariae</taxon>
        <taxon>Gadiformes</taxon>
        <taxon>Gadoidei</taxon>
        <taxon>Gadidae</taxon>
        <taxon>Gadus</taxon>
    </lineage>
</organism>
<comment type="subcellular location">
    <subcellularLocation>
        <location evidence="1">Nucleus</location>
    </subcellularLocation>
</comment>
<protein>
    <recommendedName>
        <fullName evidence="11">BED-type domain-containing protein</fullName>
    </recommendedName>
</protein>
<dbReference type="InterPro" id="IPR003656">
    <property type="entry name" value="Znf_BED"/>
</dbReference>
<dbReference type="GO" id="GO:0008270">
    <property type="term" value="F:zinc ion binding"/>
    <property type="evidence" value="ECO:0007669"/>
    <property type="project" value="UniProtKB-KW"/>
</dbReference>
<keyword evidence="3 9" id="KW-0863">Zinc-finger</keyword>
<dbReference type="Pfam" id="PF02892">
    <property type="entry name" value="zf-BED"/>
    <property type="match status" value="1"/>
</dbReference>
<keyword evidence="5" id="KW-0805">Transcription regulation</keyword>
<dbReference type="InterPro" id="IPR012337">
    <property type="entry name" value="RNaseH-like_sf"/>
</dbReference>
<accession>A0A8C5AAD5</accession>
<evidence type="ECO:0000256" key="4">
    <source>
        <dbReference type="ARBA" id="ARBA00022833"/>
    </source>
</evidence>
<evidence type="ECO:0000256" key="2">
    <source>
        <dbReference type="ARBA" id="ARBA00022723"/>
    </source>
</evidence>
<keyword evidence="4" id="KW-0862">Zinc</keyword>
<keyword evidence="7" id="KW-0804">Transcription</keyword>
<reference evidence="12" key="2">
    <citation type="submission" date="2025-09" db="UniProtKB">
        <authorList>
            <consortium name="Ensembl"/>
        </authorList>
    </citation>
    <scope>IDENTIFICATION</scope>
</reference>
<dbReference type="PANTHER" id="PTHR46481">
    <property type="entry name" value="ZINC FINGER BED DOMAIN-CONTAINING PROTEIN 4"/>
    <property type="match status" value="1"/>
</dbReference>
<keyword evidence="8" id="KW-0539">Nucleus</keyword>
<dbReference type="OMA" id="FIDENCE"/>
<evidence type="ECO:0000256" key="9">
    <source>
        <dbReference type="PROSITE-ProRule" id="PRU00027"/>
    </source>
</evidence>
<reference evidence="12" key="1">
    <citation type="submission" date="2025-08" db="UniProtKB">
        <authorList>
            <consortium name="Ensembl"/>
        </authorList>
    </citation>
    <scope>IDENTIFICATION</scope>
</reference>
<evidence type="ECO:0000256" key="7">
    <source>
        <dbReference type="ARBA" id="ARBA00023163"/>
    </source>
</evidence>
<evidence type="ECO:0000256" key="1">
    <source>
        <dbReference type="ARBA" id="ARBA00004123"/>
    </source>
</evidence>
<evidence type="ECO:0000256" key="3">
    <source>
        <dbReference type="ARBA" id="ARBA00022771"/>
    </source>
</evidence>
<evidence type="ECO:0000259" key="11">
    <source>
        <dbReference type="PROSITE" id="PS50808"/>
    </source>
</evidence>
<dbReference type="GO" id="GO:0005634">
    <property type="term" value="C:nucleus"/>
    <property type="evidence" value="ECO:0007669"/>
    <property type="project" value="UniProtKB-SubCell"/>
</dbReference>
<dbReference type="SUPFAM" id="SSF140996">
    <property type="entry name" value="Hermes dimerisation domain"/>
    <property type="match status" value="1"/>
</dbReference>
<evidence type="ECO:0000256" key="6">
    <source>
        <dbReference type="ARBA" id="ARBA00023125"/>
    </source>
</evidence>
<dbReference type="SUPFAM" id="SSF57667">
    <property type="entry name" value="beta-beta-alpha zinc fingers"/>
    <property type="match status" value="1"/>
</dbReference>
<evidence type="ECO:0000313" key="13">
    <source>
        <dbReference type="Proteomes" id="UP000694546"/>
    </source>
</evidence>